<name>A0A8J4V8Y7_9ROSI</name>
<accession>A0A8J4V8Y7</accession>
<dbReference type="Gene3D" id="1.20.1050.10">
    <property type="match status" value="1"/>
</dbReference>
<dbReference type="SUPFAM" id="SSF47616">
    <property type="entry name" value="GST C-terminal domain-like"/>
    <property type="match status" value="1"/>
</dbReference>
<dbReference type="Proteomes" id="UP000737018">
    <property type="component" value="Unassembled WGS sequence"/>
</dbReference>
<sequence length="71" mass="7580">MTEEAATSLLKRGLGAVNTRLASNAFMVGHSMLLADIVTPCNDASGSMVNQTESVRSFRLLQISPLRLICA</sequence>
<proteinExistence type="predicted"/>
<comment type="caution">
    <text evidence="1">The sequence shown here is derived from an EMBL/GenBank/DDBJ whole genome shotgun (WGS) entry which is preliminary data.</text>
</comment>
<dbReference type="EMBL" id="JRKL02004331">
    <property type="protein sequence ID" value="KAF3952843.1"/>
    <property type="molecule type" value="Genomic_DNA"/>
</dbReference>
<dbReference type="AlphaFoldDB" id="A0A8J4V8Y7"/>
<gene>
    <name evidence="1" type="ORF">CMV_021643</name>
</gene>
<dbReference type="InterPro" id="IPR036282">
    <property type="entry name" value="Glutathione-S-Trfase_C_sf"/>
</dbReference>
<reference evidence="1" key="1">
    <citation type="submission" date="2020-03" db="EMBL/GenBank/DDBJ databases">
        <title>Castanea mollissima Vanexum genome sequencing.</title>
        <authorList>
            <person name="Staton M."/>
        </authorList>
    </citation>
    <scope>NUCLEOTIDE SEQUENCE</scope>
    <source>
        <tissue evidence="1">Leaf</tissue>
    </source>
</reference>
<protein>
    <submittedName>
        <fullName evidence="1">Uncharacterized protein</fullName>
    </submittedName>
</protein>
<organism evidence="1 2">
    <name type="scientific">Castanea mollissima</name>
    <name type="common">Chinese chestnut</name>
    <dbReference type="NCBI Taxonomy" id="60419"/>
    <lineage>
        <taxon>Eukaryota</taxon>
        <taxon>Viridiplantae</taxon>
        <taxon>Streptophyta</taxon>
        <taxon>Embryophyta</taxon>
        <taxon>Tracheophyta</taxon>
        <taxon>Spermatophyta</taxon>
        <taxon>Magnoliopsida</taxon>
        <taxon>eudicotyledons</taxon>
        <taxon>Gunneridae</taxon>
        <taxon>Pentapetalae</taxon>
        <taxon>rosids</taxon>
        <taxon>fabids</taxon>
        <taxon>Fagales</taxon>
        <taxon>Fagaceae</taxon>
        <taxon>Castanea</taxon>
    </lineage>
</organism>
<dbReference type="OrthoDB" id="1606621at2759"/>
<keyword evidence="2" id="KW-1185">Reference proteome</keyword>
<evidence type="ECO:0000313" key="1">
    <source>
        <dbReference type="EMBL" id="KAF3952843.1"/>
    </source>
</evidence>
<evidence type="ECO:0000313" key="2">
    <source>
        <dbReference type="Proteomes" id="UP000737018"/>
    </source>
</evidence>